<dbReference type="Pfam" id="PF00581">
    <property type="entry name" value="Rhodanese"/>
    <property type="match status" value="1"/>
</dbReference>
<dbReference type="InterPro" id="IPR036873">
    <property type="entry name" value="Rhodanese-like_dom_sf"/>
</dbReference>
<protein>
    <recommendedName>
        <fullName evidence="8">Homeobox domain-containing protein</fullName>
    </recommendedName>
</protein>
<keyword evidence="1 2" id="KW-0371">Homeobox</keyword>
<feature type="region of interest" description="Disordered" evidence="3">
    <location>
        <begin position="870"/>
        <end position="969"/>
    </location>
</feature>
<feature type="compositionally biased region" description="Basic and acidic residues" evidence="3">
    <location>
        <begin position="887"/>
        <end position="897"/>
    </location>
</feature>
<dbReference type="GO" id="GO:0005634">
    <property type="term" value="C:nucleus"/>
    <property type="evidence" value="ECO:0007669"/>
    <property type="project" value="UniProtKB-SubCell"/>
</dbReference>
<dbReference type="AlphaFoldDB" id="A0AAN6YVA8"/>
<feature type="DNA-binding region" description="Homeobox" evidence="1">
    <location>
        <begin position="513"/>
        <end position="558"/>
    </location>
</feature>
<dbReference type="InterPro" id="IPR009057">
    <property type="entry name" value="Homeodomain-like_sf"/>
</dbReference>
<dbReference type="SMART" id="SM00389">
    <property type="entry name" value="HOX"/>
    <property type="match status" value="1"/>
</dbReference>
<dbReference type="GO" id="GO:0003677">
    <property type="term" value="F:DNA binding"/>
    <property type="evidence" value="ECO:0007669"/>
    <property type="project" value="UniProtKB-UniRule"/>
</dbReference>
<dbReference type="RefSeq" id="XP_064671894.1">
    <property type="nucleotide sequence ID" value="XM_064810186.1"/>
</dbReference>
<feature type="domain" description="Rhodanese" evidence="5">
    <location>
        <begin position="592"/>
        <end position="618"/>
    </location>
</feature>
<keyword evidence="1 2" id="KW-0539">Nucleus</keyword>
<evidence type="ECO:0000259" key="4">
    <source>
        <dbReference type="PROSITE" id="PS50071"/>
    </source>
</evidence>
<evidence type="ECO:0000259" key="5">
    <source>
        <dbReference type="PROSITE" id="PS50206"/>
    </source>
</evidence>
<dbReference type="Gene3D" id="1.10.10.60">
    <property type="entry name" value="Homeodomain-like"/>
    <property type="match status" value="1"/>
</dbReference>
<dbReference type="Proteomes" id="UP001302812">
    <property type="component" value="Unassembled WGS sequence"/>
</dbReference>
<keyword evidence="1 2" id="KW-0238">DNA-binding</keyword>
<gene>
    <name evidence="6" type="ORF">N656DRAFT_585123</name>
</gene>
<dbReference type="Pfam" id="PF00046">
    <property type="entry name" value="Homeodomain"/>
    <property type="match status" value="1"/>
</dbReference>
<keyword evidence="7" id="KW-1185">Reference proteome</keyword>
<organism evidence="6 7">
    <name type="scientific">Canariomyces notabilis</name>
    <dbReference type="NCBI Taxonomy" id="2074819"/>
    <lineage>
        <taxon>Eukaryota</taxon>
        <taxon>Fungi</taxon>
        <taxon>Dikarya</taxon>
        <taxon>Ascomycota</taxon>
        <taxon>Pezizomycotina</taxon>
        <taxon>Sordariomycetes</taxon>
        <taxon>Sordariomycetidae</taxon>
        <taxon>Sordariales</taxon>
        <taxon>Chaetomiaceae</taxon>
        <taxon>Canariomyces</taxon>
    </lineage>
</organism>
<accession>A0AAN6YVA8</accession>
<feature type="domain" description="Homeobox" evidence="4">
    <location>
        <begin position="511"/>
        <end position="557"/>
    </location>
</feature>
<sequence>MLHWKCDDLFVLPELEDLEKCFREQYSFETDIFSIPSENPHLDLMLKVADMVKQHESEDTLFIVYYGGHARIDESRQSTWCANRRPGSPWLQWSAIQTLLERSISDVLILLDCCAGAASATFPTGQSITETISASSWDAIAPDPGRYSFTNALIEVLQEWAPRTFSAAMLHAEILARLKHPRPILINGKQFEARSTPVHFMMTSNHRAPSIEICRVLPRGQLPPSPPNELSYLPGPSSLRLTEGRSRVEQAALPADTQSLMAPEPTEDKPHVMISLALEDDQQLDINAWETWLAGFPALAKYVKVQGIFKSHSTLLLLSLPVMVWDLLPDDPACSFVAFIRSNNLLHAQQTAPEPVDVPIPVASGVPETNQARDDAESCSGTTIGGTTIITPTENGSIVGYGPTASSGSRPIHTTPAWIPSFAKIQVPALNTRPSVAASLKTATSTTSLSSLRRPETLPRNLSAATGSELHSPIETISRKMILNTSRSSKRSVFQSHQDIPEGQPMAQHVIRRLEDYFQKDPDPSVGVIEHLASNLGVETADIHIWFHHRREQERMEHNLQSLRIESRQWQAQDGGRMILPGHLNDLLEIYPSKGILIVDLRPSTDFERSHIHDAINLRAPHSFVENTSLEMVEDTFVDDQSRRSFSKWFQYRCVVFYDRVIEFDWECPVAEALYKKFRRKGWQGQCFILKGHYREFSVSFDKYISGAKMTSEAKNYVDGLRQQSSLTEEEANRRHERYDEWLRAFESQHGVPTADLIPARKLERRKAVEQRQKDLEIEFEARFPALFKKAQAMRPRPDSIGEDTPSATPPSPPPPFLSEPWEGQTFQDVNWIRKRKSSIDGDFELTKAHLVEPLASGLEKMRQVSELARAAAESRASSAHGHQQQRRSEDYPEKGKMTYYGDDDYDEIDPKREGLGNDPVFQKAGAAVGGGKVQERPASSVPGEETPVKKSARKRPSAIWERLKGGVR</sequence>
<evidence type="ECO:0008006" key="8">
    <source>
        <dbReference type="Google" id="ProtNLM"/>
    </source>
</evidence>
<reference evidence="6" key="2">
    <citation type="submission" date="2023-05" db="EMBL/GenBank/DDBJ databases">
        <authorList>
            <consortium name="Lawrence Berkeley National Laboratory"/>
            <person name="Steindorff A."/>
            <person name="Hensen N."/>
            <person name="Bonometti L."/>
            <person name="Westerberg I."/>
            <person name="Brannstrom I.O."/>
            <person name="Guillou S."/>
            <person name="Cros-Aarteil S."/>
            <person name="Calhoun S."/>
            <person name="Haridas S."/>
            <person name="Kuo A."/>
            <person name="Mondo S."/>
            <person name="Pangilinan J."/>
            <person name="Riley R."/>
            <person name="Labutti K."/>
            <person name="Andreopoulos B."/>
            <person name="Lipzen A."/>
            <person name="Chen C."/>
            <person name="Yanf M."/>
            <person name="Daum C."/>
            <person name="Ng V."/>
            <person name="Clum A."/>
            <person name="Ohm R."/>
            <person name="Martin F."/>
            <person name="Silar P."/>
            <person name="Natvig D."/>
            <person name="Lalanne C."/>
            <person name="Gautier V."/>
            <person name="Ament-Velasquez S.L."/>
            <person name="Kruys A."/>
            <person name="Hutchinson M.I."/>
            <person name="Powell A.J."/>
            <person name="Barry K."/>
            <person name="Miller A.N."/>
            <person name="Grigoriev I.V."/>
            <person name="Debuchy R."/>
            <person name="Gladieux P."/>
            <person name="Thoren M.H."/>
            <person name="Johannesson H."/>
        </authorList>
    </citation>
    <scope>NUCLEOTIDE SEQUENCE</scope>
    <source>
        <strain evidence="6">CBS 508.74</strain>
    </source>
</reference>
<evidence type="ECO:0000313" key="6">
    <source>
        <dbReference type="EMBL" id="KAK4114324.1"/>
    </source>
</evidence>
<feature type="compositionally biased region" description="Low complexity" evidence="3">
    <location>
        <begin position="870"/>
        <end position="880"/>
    </location>
</feature>
<evidence type="ECO:0000256" key="2">
    <source>
        <dbReference type="RuleBase" id="RU000682"/>
    </source>
</evidence>
<feature type="region of interest" description="Disordered" evidence="3">
    <location>
        <begin position="445"/>
        <end position="469"/>
    </location>
</feature>
<dbReference type="GeneID" id="89934311"/>
<dbReference type="SUPFAM" id="SSF46689">
    <property type="entry name" value="Homeodomain-like"/>
    <property type="match status" value="1"/>
</dbReference>
<evidence type="ECO:0000256" key="3">
    <source>
        <dbReference type="SAM" id="MobiDB-lite"/>
    </source>
</evidence>
<dbReference type="Gene3D" id="3.40.250.10">
    <property type="entry name" value="Rhodanese-like domain"/>
    <property type="match status" value="1"/>
</dbReference>
<name>A0AAN6YVA8_9PEZI</name>
<proteinExistence type="predicted"/>
<dbReference type="InterPro" id="IPR001356">
    <property type="entry name" value="HD"/>
</dbReference>
<comment type="caution">
    <text evidence="6">The sequence shown here is derived from an EMBL/GenBank/DDBJ whole genome shotgun (WGS) entry which is preliminary data.</text>
</comment>
<feature type="compositionally biased region" description="Pro residues" evidence="3">
    <location>
        <begin position="808"/>
        <end position="818"/>
    </location>
</feature>
<feature type="region of interest" description="Disordered" evidence="3">
    <location>
        <begin position="789"/>
        <end position="822"/>
    </location>
</feature>
<dbReference type="InterPro" id="IPR001763">
    <property type="entry name" value="Rhodanese-like_dom"/>
</dbReference>
<dbReference type="CDD" id="cd00086">
    <property type="entry name" value="homeodomain"/>
    <property type="match status" value="1"/>
</dbReference>
<comment type="subcellular location">
    <subcellularLocation>
        <location evidence="1 2">Nucleus</location>
    </subcellularLocation>
</comment>
<dbReference type="PROSITE" id="PS50071">
    <property type="entry name" value="HOMEOBOX_2"/>
    <property type="match status" value="1"/>
</dbReference>
<evidence type="ECO:0000256" key="1">
    <source>
        <dbReference type="PROSITE-ProRule" id="PRU00108"/>
    </source>
</evidence>
<reference evidence="6" key="1">
    <citation type="journal article" date="2023" name="Mol. Phylogenet. Evol.">
        <title>Genome-scale phylogeny and comparative genomics of the fungal order Sordariales.</title>
        <authorList>
            <person name="Hensen N."/>
            <person name="Bonometti L."/>
            <person name="Westerberg I."/>
            <person name="Brannstrom I.O."/>
            <person name="Guillou S."/>
            <person name="Cros-Aarteil S."/>
            <person name="Calhoun S."/>
            <person name="Haridas S."/>
            <person name="Kuo A."/>
            <person name="Mondo S."/>
            <person name="Pangilinan J."/>
            <person name="Riley R."/>
            <person name="LaButti K."/>
            <person name="Andreopoulos B."/>
            <person name="Lipzen A."/>
            <person name="Chen C."/>
            <person name="Yan M."/>
            <person name="Daum C."/>
            <person name="Ng V."/>
            <person name="Clum A."/>
            <person name="Steindorff A."/>
            <person name="Ohm R.A."/>
            <person name="Martin F."/>
            <person name="Silar P."/>
            <person name="Natvig D.O."/>
            <person name="Lalanne C."/>
            <person name="Gautier V."/>
            <person name="Ament-Velasquez S.L."/>
            <person name="Kruys A."/>
            <person name="Hutchinson M.I."/>
            <person name="Powell A.J."/>
            <person name="Barry K."/>
            <person name="Miller A.N."/>
            <person name="Grigoriev I.V."/>
            <person name="Debuchy R."/>
            <person name="Gladieux P."/>
            <person name="Hiltunen Thoren M."/>
            <person name="Johannesson H."/>
        </authorList>
    </citation>
    <scope>NUCLEOTIDE SEQUENCE</scope>
    <source>
        <strain evidence="6">CBS 508.74</strain>
    </source>
</reference>
<dbReference type="SUPFAM" id="SSF52821">
    <property type="entry name" value="Rhodanese/Cell cycle control phosphatase"/>
    <property type="match status" value="1"/>
</dbReference>
<dbReference type="PROSITE" id="PS50206">
    <property type="entry name" value="RHODANESE_3"/>
    <property type="match status" value="1"/>
</dbReference>
<evidence type="ECO:0000313" key="7">
    <source>
        <dbReference type="Proteomes" id="UP001302812"/>
    </source>
</evidence>
<dbReference type="EMBL" id="MU853337">
    <property type="protein sequence ID" value="KAK4114324.1"/>
    <property type="molecule type" value="Genomic_DNA"/>
</dbReference>